<dbReference type="EMBL" id="JAWDJR010000004">
    <property type="protein sequence ID" value="KAK9976734.1"/>
    <property type="molecule type" value="Genomic_DNA"/>
</dbReference>
<comment type="subcellular location">
    <subcellularLocation>
        <location evidence="1">Membrane</location>
        <topology evidence="1">Multi-pass membrane protein</topology>
    </subcellularLocation>
</comment>
<keyword evidence="4 7" id="KW-1133">Transmembrane helix</keyword>
<evidence type="ECO:0000256" key="6">
    <source>
        <dbReference type="SAM" id="MobiDB-lite"/>
    </source>
</evidence>
<evidence type="ECO:0000256" key="4">
    <source>
        <dbReference type="ARBA" id="ARBA00022989"/>
    </source>
</evidence>
<accession>A0AAW2ASK6</accession>
<keyword evidence="5 7" id="KW-0472">Membrane</keyword>
<dbReference type="Pfam" id="PF04103">
    <property type="entry name" value="CD20"/>
    <property type="match status" value="1"/>
</dbReference>
<evidence type="ECO:0000256" key="7">
    <source>
        <dbReference type="SAM" id="Phobius"/>
    </source>
</evidence>
<evidence type="ECO:0000256" key="1">
    <source>
        <dbReference type="ARBA" id="ARBA00004141"/>
    </source>
</evidence>
<feature type="transmembrane region" description="Helical" evidence="7">
    <location>
        <begin position="171"/>
        <end position="197"/>
    </location>
</feature>
<dbReference type="InterPro" id="IPR030417">
    <property type="entry name" value="MS4A"/>
</dbReference>
<evidence type="ECO:0000313" key="9">
    <source>
        <dbReference type="Proteomes" id="UP001479290"/>
    </source>
</evidence>
<comment type="similarity">
    <text evidence="2">Belongs to the MS4A family.</text>
</comment>
<dbReference type="GO" id="GO:0016020">
    <property type="term" value="C:membrane"/>
    <property type="evidence" value="ECO:0007669"/>
    <property type="project" value="UniProtKB-SubCell"/>
</dbReference>
<feature type="transmembrane region" description="Helical" evidence="7">
    <location>
        <begin position="84"/>
        <end position="107"/>
    </location>
</feature>
<evidence type="ECO:0000313" key="8">
    <source>
        <dbReference type="EMBL" id="KAK9976734.1"/>
    </source>
</evidence>
<feature type="region of interest" description="Disordered" evidence="6">
    <location>
        <begin position="237"/>
        <end position="265"/>
    </location>
</feature>
<evidence type="ECO:0000256" key="5">
    <source>
        <dbReference type="ARBA" id="ARBA00023136"/>
    </source>
</evidence>
<protein>
    <submittedName>
        <fullName evidence="8">Uncharacterized protein</fullName>
    </submittedName>
</protein>
<comment type="caution">
    <text evidence="8">The sequence shown here is derived from an EMBL/GenBank/DDBJ whole genome shotgun (WGS) entry which is preliminary data.</text>
</comment>
<dbReference type="AlphaFoldDB" id="A0AAW2ASK6"/>
<proteinExistence type="inferred from homology"/>
<gene>
    <name evidence="8" type="ORF">ABG768_021937</name>
</gene>
<feature type="transmembrane region" description="Helical" evidence="7">
    <location>
        <begin position="58"/>
        <end position="77"/>
    </location>
</feature>
<sequence length="265" mass="28280">MSSTVIPTNSGTLVIQFQQPEQTAPAETGTNAPVTVHVPQTASLPQGLQAFLKGQPKALGTVQIMIGLLILLFGIVSTVHAESIFVFSGIPYWGSLIYITTGSLSIAAENALHAKGPSSVCLVKGSLGMSITSAITAGISIILLSLDVSIIRPYTYCSSYDCYSNYKYGTLFRGINGVTMVFTVLEFIISICLSAFACKSNACCAPQVLNVHQVVIPQPYAAFRPNQSHDLTKSEIPLASDSSMPHHPAEYPPQYSECSAPNYEP</sequence>
<dbReference type="PANTHER" id="PTHR23320:SF128">
    <property type="entry name" value="MEMBRANE-SPANNING 4-DOMAINS SUBFAMILY A MEMBER 4A"/>
    <property type="match status" value="1"/>
</dbReference>
<reference evidence="8 9" key="1">
    <citation type="submission" date="2024-05" db="EMBL/GenBank/DDBJ databases">
        <title>A high-quality chromosomal-level genome assembly of Topmouth culter (Culter alburnus).</title>
        <authorList>
            <person name="Zhao H."/>
        </authorList>
    </citation>
    <scope>NUCLEOTIDE SEQUENCE [LARGE SCALE GENOMIC DNA]</scope>
    <source>
        <strain evidence="8">CATC2023</strain>
        <tissue evidence="8">Muscle</tissue>
    </source>
</reference>
<dbReference type="PANTHER" id="PTHR23320">
    <property type="entry name" value="MEMBRANE-SPANNING 4-DOMAINS SUBFAMILY A MS4A -RELATED"/>
    <property type="match status" value="1"/>
</dbReference>
<evidence type="ECO:0000256" key="2">
    <source>
        <dbReference type="ARBA" id="ARBA00009565"/>
    </source>
</evidence>
<dbReference type="InterPro" id="IPR007237">
    <property type="entry name" value="CD20-like"/>
</dbReference>
<evidence type="ECO:0000256" key="3">
    <source>
        <dbReference type="ARBA" id="ARBA00022692"/>
    </source>
</evidence>
<name>A0AAW2ASK6_CULAL</name>
<organism evidence="8 9">
    <name type="scientific">Culter alburnus</name>
    <name type="common">Topmouth culter</name>
    <dbReference type="NCBI Taxonomy" id="194366"/>
    <lineage>
        <taxon>Eukaryota</taxon>
        <taxon>Metazoa</taxon>
        <taxon>Chordata</taxon>
        <taxon>Craniata</taxon>
        <taxon>Vertebrata</taxon>
        <taxon>Euteleostomi</taxon>
        <taxon>Actinopterygii</taxon>
        <taxon>Neopterygii</taxon>
        <taxon>Teleostei</taxon>
        <taxon>Ostariophysi</taxon>
        <taxon>Cypriniformes</taxon>
        <taxon>Xenocyprididae</taxon>
        <taxon>Xenocypridinae</taxon>
        <taxon>Culter</taxon>
    </lineage>
</organism>
<dbReference type="Proteomes" id="UP001479290">
    <property type="component" value="Unassembled WGS sequence"/>
</dbReference>
<feature type="transmembrane region" description="Helical" evidence="7">
    <location>
        <begin position="127"/>
        <end position="150"/>
    </location>
</feature>
<keyword evidence="9" id="KW-1185">Reference proteome</keyword>
<keyword evidence="3 7" id="KW-0812">Transmembrane</keyword>